<dbReference type="PANTHER" id="PTHR15822:SF4">
    <property type="entry name" value="TYROSYL-DNA PHOSPHODIESTERASE 2"/>
    <property type="match status" value="1"/>
</dbReference>
<reference evidence="11 12" key="1">
    <citation type="submission" date="2023-01" db="EMBL/GenBank/DDBJ databases">
        <title>Psychroserpens ponticola sp. nov., isolated from seawater.</title>
        <authorList>
            <person name="Kristyanto S."/>
            <person name="Jung J."/>
            <person name="Kim J.M."/>
            <person name="Jeon C.O."/>
        </authorList>
    </citation>
    <scope>NUCLEOTIDE SEQUENCE [LARGE SCALE GENOMIC DNA]</scope>
    <source>
        <strain evidence="11 12">MSW6</strain>
    </source>
</reference>
<dbReference type="GO" id="GO:0004519">
    <property type="term" value="F:endonuclease activity"/>
    <property type="evidence" value="ECO:0007669"/>
    <property type="project" value="UniProtKB-KW"/>
</dbReference>
<proteinExistence type="predicted"/>
<dbReference type="Proteomes" id="UP001202717">
    <property type="component" value="Chromosome"/>
</dbReference>
<feature type="domain" description="Endonuclease/exonuclease/phosphatase" evidence="10">
    <location>
        <begin position="104"/>
        <end position="329"/>
    </location>
</feature>
<keyword evidence="11" id="KW-0255">Endonuclease</keyword>
<organism evidence="11 12">
    <name type="scientific">Psychroserpens ponticola</name>
    <dbReference type="NCBI Taxonomy" id="2932268"/>
    <lineage>
        <taxon>Bacteria</taxon>
        <taxon>Pseudomonadati</taxon>
        <taxon>Bacteroidota</taxon>
        <taxon>Flavobacteriia</taxon>
        <taxon>Flavobacteriales</taxon>
        <taxon>Flavobacteriaceae</taxon>
        <taxon>Psychroserpens</taxon>
    </lineage>
</organism>
<dbReference type="Pfam" id="PF03372">
    <property type="entry name" value="Exo_endo_phos"/>
    <property type="match status" value="1"/>
</dbReference>
<feature type="transmembrane region" description="Helical" evidence="9">
    <location>
        <begin position="38"/>
        <end position="61"/>
    </location>
</feature>
<dbReference type="Gene3D" id="3.60.10.10">
    <property type="entry name" value="Endonuclease/exonuclease/phosphatase"/>
    <property type="match status" value="1"/>
</dbReference>
<dbReference type="InterPro" id="IPR005135">
    <property type="entry name" value="Endo/exonuclease/phosphatase"/>
</dbReference>
<dbReference type="CDD" id="cd09084">
    <property type="entry name" value="EEP-2"/>
    <property type="match status" value="1"/>
</dbReference>
<keyword evidence="8" id="KW-0234">DNA repair</keyword>
<protein>
    <submittedName>
        <fullName evidence="11">Endonuclease/exonuclease/phosphatase family protein</fullName>
    </submittedName>
</protein>
<keyword evidence="4" id="KW-0479">Metal-binding</keyword>
<evidence type="ECO:0000313" key="12">
    <source>
        <dbReference type="Proteomes" id="UP001202717"/>
    </source>
</evidence>
<evidence type="ECO:0000259" key="10">
    <source>
        <dbReference type="Pfam" id="PF03372"/>
    </source>
</evidence>
<keyword evidence="7" id="KW-0460">Magnesium</keyword>
<accession>A0ABY7RZL7</accession>
<evidence type="ECO:0000256" key="2">
    <source>
        <dbReference type="ARBA" id="ARBA00001946"/>
    </source>
</evidence>
<evidence type="ECO:0000256" key="1">
    <source>
        <dbReference type="ARBA" id="ARBA00001936"/>
    </source>
</evidence>
<evidence type="ECO:0000256" key="6">
    <source>
        <dbReference type="ARBA" id="ARBA00022801"/>
    </source>
</evidence>
<evidence type="ECO:0000256" key="4">
    <source>
        <dbReference type="ARBA" id="ARBA00022723"/>
    </source>
</evidence>
<dbReference type="EMBL" id="CP116221">
    <property type="protein sequence ID" value="WCO02574.1"/>
    <property type="molecule type" value="Genomic_DNA"/>
</dbReference>
<name>A0ABY7RZL7_9FLAO</name>
<feature type="transmembrane region" description="Helical" evidence="9">
    <location>
        <begin position="12"/>
        <end position="32"/>
    </location>
</feature>
<dbReference type="InterPro" id="IPR036691">
    <property type="entry name" value="Endo/exonu/phosph_ase_sf"/>
</dbReference>
<keyword evidence="9" id="KW-0472">Membrane</keyword>
<comment type="cofactor">
    <cofactor evidence="1">
        <name>Mn(2+)</name>
        <dbReference type="ChEBI" id="CHEBI:29035"/>
    </cofactor>
</comment>
<keyword evidence="9" id="KW-1133">Transmembrane helix</keyword>
<evidence type="ECO:0000313" key="11">
    <source>
        <dbReference type="EMBL" id="WCO02574.1"/>
    </source>
</evidence>
<dbReference type="InterPro" id="IPR051547">
    <property type="entry name" value="TDP2-like"/>
</dbReference>
<evidence type="ECO:0000256" key="9">
    <source>
        <dbReference type="SAM" id="Phobius"/>
    </source>
</evidence>
<keyword evidence="12" id="KW-1185">Reference proteome</keyword>
<evidence type="ECO:0000256" key="8">
    <source>
        <dbReference type="ARBA" id="ARBA00023204"/>
    </source>
</evidence>
<keyword evidence="3" id="KW-0540">Nuclease</keyword>
<dbReference type="RefSeq" id="WP_249995342.1">
    <property type="nucleotide sequence ID" value="NZ_CP116221.1"/>
</dbReference>
<comment type="cofactor">
    <cofactor evidence="2">
        <name>Mg(2+)</name>
        <dbReference type="ChEBI" id="CHEBI:18420"/>
    </cofactor>
</comment>
<keyword evidence="5" id="KW-0227">DNA damage</keyword>
<sequence>MKNLKGFDKLIFVVNSLMAFALLLSYVLPFMAPKQFAFLSVLSLAVPALIIINILFAVYWLLNIKRQIMLSLFVLAIGYNHVFSLYKFSSSKNVDDNENLSVMNYNVRLFNVFEWIKGTNVKLDVSNFIAEKQPDILCIQEYRPDAEVDLEGYYKYEELSGNKVKNGQAIFTKFPIIKSGSIEFPNTSNNAIFADVVKGSDTIRIYNVHLQSLGIDPTVEKLKNEDSENLFKRVSSTFKMQQFQAELFLKHKKQCPYKMIICGDFNNTAYSYVYKEIKGNLKDAFKEAGNGFGRTFDFKFFPVRIDFVLVDNSFKVNSFKTYDVKLSDHYPVMAKLKLEN</sequence>
<gene>
    <name evidence="11" type="ORF">MUN68_003540</name>
</gene>
<evidence type="ECO:0000256" key="5">
    <source>
        <dbReference type="ARBA" id="ARBA00022763"/>
    </source>
</evidence>
<keyword evidence="6" id="KW-0378">Hydrolase</keyword>
<keyword evidence="9" id="KW-0812">Transmembrane</keyword>
<evidence type="ECO:0000256" key="3">
    <source>
        <dbReference type="ARBA" id="ARBA00022722"/>
    </source>
</evidence>
<dbReference type="SUPFAM" id="SSF56219">
    <property type="entry name" value="DNase I-like"/>
    <property type="match status" value="1"/>
</dbReference>
<evidence type="ECO:0000256" key="7">
    <source>
        <dbReference type="ARBA" id="ARBA00022842"/>
    </source>
</evidence>
<dbReference type="PANTHER" id="PTHR15822">
    <property type="entry name" value="TRAF AND TNF RECEPTOR-ASSOCIATED PROTEIN"/>
    <property type="match status" value="1"/>
</dbReference>